<evidence type="ECO:0000313" key="3">
    <source>
        <dbReference type="Proteomes" id="UP000218811"/>
    </source>
</evidence>
<dbReference type="Proteomes" id="UP000218811">
    <property type="component" value="Unassembled WGS sequence"/>
</dbReference>
<evidence type="ECO:0000256" key="1">
    <source>
        <dbReference type="SAM" id="MobiDB-lite"/>
    </source>
</evidence>
<feature type="region of interest" description="Disordered" evidence="1">
    <location>
        <begin position="172"/>
        <end position="214"/>
    </location>
</feature>
<proteinExistence type="predicted"/>
<organism evidence="2 3">
    <name type="scientific">Wolfiporia cocos (strain MD-104)</name>
    <name type="common">Brown rot fungus</name>
    <dbReference type="NCBI Taxonomy" id="742152"/>
    <lineage>
        <taxon>Eukaryota</taxon>
        <taxon>Fungi</taxon>
        <taxon>Dikarya</taxon>
        <taxon>Basidiomycota</taxon>
        <taxon>Agaricomycotina</taxon>
        <taxon>Agaricomycetes</taxon>
        <taxon>Polyporales</taxon>
        <taxon>Phaeolaceae</taxon>
        <taxon>Wolfiporia</taxon>
    </lineage>
</organism>
<feature type="compositionally biased region" description="Basic and acidic residues" evidence="1">
    <location>
        <begin position="1"/>
        <end position="19"/>
    </location>
</feature>
<reference evidence="2" key="1">
    <citation type="journal article" date="2012" name="Science">
        <title>The Paleozoic origin of enzymatic lignin decomposition reconstructed from 31 fungal genomes.</title>
        <authorList>
            <person name="Floudas D."/>
            <person name="Binder M."/>
            <person name="Riley R."/>
            <person name="Barry K."/>
            <person name="Blanchette R.A."/>
            <person name="Henrissat B."/>
            <person name="Martinez A.T."/>
            <person name="Otillar R."/>
            <person name="Spatafora J.W."/>
            <person name="Yadav J.S."/>
            <person name="Aerts A."/>
            <person name="Benoit I."/>
            <person name="Boyd A."/>
            <person name="Carlson A."/>
            <person name="Copeland A."/>
            <person name="Coutinho P.M."/>
            <person name="de Vries R.P."/>
            <person name="Ferreira P."/>
            <person name="Findley K."/>
            <person name="Foster B."/>
            <person name="Gaskell J."/>
            <person name="Glotzer D."/>
            <person name="Gorecki P."/>
            <person name="Heitman J."/>
            <person name="Hesse C."/>
            <person name="Hori C."/>
            <person name="Igarashi K."/>
            <person name="Jurgens J.A."/>
            <person name="Kallen N."/>
            <person name="Kersten P."/>
            <person name="Kohler A."/>
            <person name="Kuees U."/>
            <person name="Kumar T.K.A."/>
            <person name="Kuo A."/>
            <person name="LaButti K."/>
            <person name="Larrondo L.F."/>
            <person name="Lindquist E."/>
            <person name="Ling A."/>
            <person name="Lombard V."/>
            <person name="Lucas S."/>
            <person name="Lundell T."/>
            <person name="Martin R."/>
            <person name="McLaughlin D.J."/>
            <person name="Morgenstern I."/>
            <person name="Morin E."/>
            <person name="Murat C."/>
            <person name="Nagy L.G."/>
            <person name="Nolan M."/>
            <person name="Ohm R.A."/>
            <person name="Patyshakuliyeva A."/>
            <person name="Rokas A."/>
            <person name="Ruiz-Duenas F.J."/>
            <person name="Sabat G."/>
            <person name="Salamov A."/>
            <person name="Samejima M."/>
            <person name="Schmutz J."/>
            <person name="Slot J.C."/>
            <person name="St John F."/>
            <person name="Stenlid J."/>
            <person name="Sun H."/>
            <person name="Sun S."/>
            <person name="Syed K."/>
            <person name="Tsang A."/>
            <person name="Wiebenga A."/>
            <person name="Young D."/>
            <person name="Pisabarro A."/>
            <person name="Eastwood D.C."/>
            <person name="Martin F."/>
            <person name="Cullen D."/>
            <person name="Grigoriev I.V."/>
            <person name="Hibbett D.S."/>
        </authorList>
    </citation>
    <scope>NUCLEOTIDE SEQUENCE [LARGE SCALE GENOMIC DNA]</scope>
    <source>
        <strain evidence="2">MD-104</strain>
    </source>
</reference>
<protein>
    <submittedName>
        <fullName evidence="2">Uncharacterized protein</fullName>
    </submittedName>
</protein>
<feature type="region of interest" description="Disordered" evidence="1">
    <location>
        <begin position="1"/>
        <end position="50"/>
    </location>
</feature>
<dbReference type="AlphaFoldDB" id="A0A2H3JW53"/>
<name>A0A2H3JW53_WOLCO</name>
<gene>
    <name evidence="2" type="ORF">WOLCODRAFT_152108</name>
</gene>
<evidence type="ECO:0000313" key="2">
    <source>
        <dbReference type="EMBL" id="PCH42068.1"/>
    </source>
</evidence>
<accession>A0A2H3JW53</accession>
<dbReference type="EMBL" id="KB468124">
    <property type="protein sequence ID" value="PCH42068.1"/>
    <property type="molecule type" value="Genomic_DNA"/>
</dbReference>
<sequence>MQSRMDSEQCQRQIRELDSRGPSLLCPGTRGTADTSAREQPTAPRSAVSHKVCPRSLAALTSGLGLEWRVADPRDNMPTSAARLRAHSGSHMPAIATDAYASDIRAASRDAQATLQSFNSETAPSGFAGIPGPGSCEDLGGGTTIQGLLPTANIFAPPSVLWRSLCSSRLGGRVSASPAPGAGSGAGTESRRRRALGGSRRYADVAPGAPEPVY</sequence>
<keyword evidence="3" id="KW-1185">Reference proteome</keyword>